<organism evidence="9">
    <name type="scientific">Mucochytrium quahogii</name>
    <dbReference type="NCBI Taxonomy" id="96639"/>
    <lineage>
        <taxon>Eukaryota</taxon>
        <taxon>Sar</taxon>
        <taxon>Stramenopiles</taxon>
        <taxon>Bigyra</taxon>
        <taxon>Labyrinthulomycetes</taxon>
        <taxon>Thraustochytrida</taxon>
        <taxon>Thraustochytriidae</taxon>
        <taxon>Mucochytrium</taxon>
    </lineage>
</organism>
<feature type="region of interest" description="Disordered" evidence="8">
    <location>
        <begin position="172"/>
        <end position="200"/>
    </location>
</feature>
<accession>A0A7S2WSJ3</accession>
<evidence type="ECO:0000256" key="5">
    <source>
        <dbReference type="ARBA" id="ARBA00022552"/>
    </source>
</evidence>
<dbReference type="PANTHER" id="PTHR33911">
    <property type="entry name" value="RRNA-PROCESSING PROTEIN EFG1"/>
    <property type="match status" value="1"/>
</dbReference>
<feature type="compositionally biased region" description="Acidic residues" evidence="8">
    <location>
        <begin position="191"/>
        <end position="200"/>
    </location>
</feature>
<evidence type="ECO:0000256" key="2">
    <source>
        <dbReference type="ARBA" id="ARBA00006916"/>
    </source>
</evidence>
<dbReference type="InterPro" id="IPR050786">
    <property type="entry name" value="EFG1_rRNA-proc"/>
</dbReference>
<dbReference type="InterPro" id="IPR019310">
    <property type="entry name" value="Efg1"/>
</dbReference>
<evidence type="ECO:0000313" key="9">
    <source>
        <dbReference type="EMBL" id="CAD9703359.1"/>
    </source>
</evidence>
<feature type="compositionally biased region" description="Basic and acidic residues" evidence="8">
    <location>
        <begin position="32"/>
        <end position="44"/>
    </location>
</feature>
<dbReference type="PANTHER" id="PTHR33911:SF1">
    <property type="entry name" value="RRNA-PROCESSING PROTEIN EFG1"/>
    <property type="match status" value="1"/>
</dbReference>
<evidence type="ECO:0000256" key="3">
    <source>
        <dbReference type="ARBA" id="ARBA00018689"/>
    </source>
</evidence>
<evidence type="ECO:0000256" key="6">
    <source>
        <dbReference type="ARBA" id="ARBA00023054"/>
    </source>
</evidence>
<dbReference type="Pfam" id="PF10153">
    <property type="entry name" value="Efg1"/>
    <property type="match status" value="1"/>
</dbReference>
<evidence type="ECO:0000256" key="8">
    <source>
        <dbReference type="SAM" id="MobiDB-lite"/>
    </source>
</evidence>
<keyword evidence="5" id="KW-0698">rRNA processing</keyword>
<feature type="compositionally biased region" description="Low complexity" evidence="8">
    <location>
        <begin position="1"/>
        <end position="13"/>
    </location>
</feature>
<proteinExistence type="inferred from homology"/>
<reference evidence="9" key="1">
    <citation type="submission" date="2021-01" db="EMBL/GenBank/DDBJ databases">
        <authorList>
            <person name="Corre E."/>
            <person name="Pelletier E."/>
            <person name="Niang G."/>
            <person name="Scheremetjew M."/>
            <person name="Finn R."/>
            <person name="Kale V."/>
            <person name="Holt S."/>
            <person name="Cochrane G."/>
            <person name="Meng A."/>
            <person name="Brown T."/>
            <person name="Cohen L."/>
        </authorList>
    </citation>
    <scope>NUCLEOTIDE SEQUENCE</scope>
    <source>
        <strain evidence="9">NY070348D</strain>
    </source>
</reference>
<name>A0A7S2WSJ3_9STRA</name>
<feature type="region of interest" description="Disordered" evidence="8">
    <location>
        <begin position="1"/>
        <end position="68"/>
    </location>
</feature>
<dbReference type="GO" id="GO:0005730">
    <property type="term" value="C:nucleolus"/>
    <property type="evidence" value="ECO:0007669"/>
    <property type="project" value="UniProtKB-SubCell"/>
</dbReference>
<evidence type="ECO:0000256" key="4">
    <source>
        <dbReference type="ARBA" id="ARBA00019827"/>
    </source>
</evidence>
<dbReference type="GO" id="GO:0030688">
    <property type="term" value="C:preribosome, small subunit precursor"/>
    <property type="evidence" value="ECO:0007669"/>
    <property type="project" value="TreeGrafter"/>
</dbReference>
<feature type="compositionally biased region" description="Basic residues" evidence="8">
    <location>
        <begin position="22"/>
        <end position="31"/>
    </location>
</feature>
<evidence type="ECO:0000256" key="7">
    <source>
        <dbReference type="ARBA" id="ARBA00023242"/>
    </source>
</evidence>
<sequence>MRNNSTTMSSSSTGGPKDDTKKKKRNQKRQISRYDEKEKQHDTAKGAGGDGDIPAKRRHRYSAKEEKRAARYAKVMFFERIKLERRVKYVLNAIEKGDTSSDMLEQKKTLLDDLRYIKFFPRGQKYISLFAKDLAPAVGEKRKKLREEALEYASRTYKGDDKAMTSFIKRKQRAKTGGKAQKQVDVAPTPLEDEEDDFLL</sequence>
<evidence type="ECO:0000256" key="1">
    <source>
        <dbReference type="ARBA" id="ARBA00004604"/>
    </source>
</evidence>
<comment type="subcellular location">
    <subcellularLocation>
        <location evidence="1">Nucleus</location>
        <location evidence="1">Nucleolus</location>
    </subcellularLocation>
</comment>
<gene>
    <name evidence="9" type="ORF">QSP1433_LOCUS15247</name>
</gene>
<protein>
    <recommendedName>
        <fullName evidence="3">rRNA-processing protein EFG1</fullName>
    </recommendedName>
    <alternativeName>
        <fullName evidence="4">rRNA-processing protein efg1</fullName>
    </alternativeName>
</protein>
<keyword evidence="6" id="KW-0175">Coiled coil</keyword>
<comment type="similarity">
    <text evidence="2">Belongs to the EFG1 family.</text>
</comment>
<dbReference type="GO" id="GO:0000462">
    <property type="term" value="P:maturation of SSU-rRNA from tricistronic rRNA transcript (SSU-rRNA, 5.8S rRNA, LSU-rRNA)"/>
    <property type="evidence" value="ECO:0007669"/>
    <property type="project" value="TreeGrafter"/>
</dbReference>
<keyword evidence="7" id="KW-0539">Nucleus</keyword>
<dbReference type="EMBL" id="HBHK01024188">
    <property type="protein sequence ID" value="CAD9703359.1"/>
    <property type="molecule type" value="Transcribed_RNA"/>
</dbReference>
<dbReference type="AlphaFoldDB" id="A0A7S2WSJ3"/>